<evidence type="ECO:0000259" key="2">
    <source>
        <dbReference type="PROSITE" id="PS50076"/>
    </source>
</evidence>
<dbReference type="GO" id="GO:0005737">
    <property type="term" value="C:cytoplasm"/>
    <property type="evidence" value="ECO:0007669"/>
    <property type="project" value="TreeGrafter"/>
</dbReference>
<dbReference type="Gene3D" id="1.10.287.110">
    <property type="entry name" value="DnaJ domain"/>
    <property type="match status" value="1"/>
</dbReference>
<protein>
    <recommendedName>
        <fullName evidence="2">J domain-containing protein</fullName>
    </recommendedName>
</protein>
<dbReference type="PANTHER" id="PTHR44144">
    <property type="entry name" value="DNAJ HOMOLOG SUBFAMILY C MEMBER 9"/>
    <property type="match status" value="1"/>
</dbReference>
<proteinExistence type="predicted"/>
<dbReference type="InterPro" id="IPR056453">
    <property type="entry name" value="HTH_DNAJC9"/>
</dbReference>
<dbReference type="EMBL" id="JAAMPI010000095">
    <property type="protein sequence ID" value="KAF4635854.1"/>
    <property type="molecule type" value="Genomic_DNA"/>
</dbReference>
<dbReference type="PROSITE" id="PS50076">
    <property type="entry name" value="DNAJ_2"/>
    <property type="match status" value="1"/>
</dbReference>
<dbReference type="Proteomes" id="UP000566819">
    <property type="component" value="Unassembled WGS sequence"/>
</dbReference>
<gene>
    <name evidence="3" type="ORF">G7Y89_g2241</name>
</gene>
<dbReference type="AlphaFoldDB" id="A0A8H4RTT4"/>
<sequence length="323" mass="36291">MPSHRRKNKEEEDLEDLVTEELPEIEPYTVLGLEKTATADEVKSAYRKAALKHHPDKSPEHLKDEAHKKFQDVAFAYAVLSDPVRRKRYDVTGSTLESVNADGFSWSEFYSEQFRDVVTSEAIETFSKGYKNSDEEKDDLLNAYTKAKGKWSGIYETVMLSDPLGDEDRFREIIDKAISSGDAKAYKAYTDETEKSKENRMKSAKKEGTEAMEYAKELGVHDKLFSKGSVSKQESSEDSLAALIAKRHAGRGGSFLDHLEAKYANENKKPRGRKGKKRASEDEAEEEGMPSEEAFQAAAARLKDGKGVVGRETGGRKSKRTKR</sequence>
<dbReference type="SMART" id="SM00271">
    <property type="entry name" value="DnaJ"/>
    <property type="match status" value="1"/>
</dbReference>
<dbReference type="GO" id="GO:0005634">
    <property type="term" value="C:nucleus"/>
    <property type="evidence" value="ECO:0007669"/>
    <property type="project" value="TreeGrafter"/>
</dbReference>
<dbReference type="CDD" id="cd06257">
    <property type="entry name" value="DnaJ"/>
    <property type="match status" value="1"/>
</dbReference>
<dbReference type="InterPro" id="IPR001623">
    <property type="entry name" value="DnaJ_domain"/>
</dbReference>
<dbReference type="OrthoDB" id="110024at2759"/>
<feature type="domain" description="J" evidence="2">
    <location>
        <begin position="26"/>
        <end position="93"/>
    </location>
</feature>
<dbReference type="FunFam" id="1.10.287.110:FF:000110">
    <property type="entry name" value="DnaJ domain protein (AFU_orthologue AFUA_2G13210)"/>
    <property type="match status" value="1"/>
</dbReference>
<dbReference type="GO" id="GO:0031072">
    <property type="term" value="F:heat shock protein binding"/>
    <property type="evidence" value="ECO:0007669"/>
    <property type="project" value="TreeGrafter"/>
</dbReference>
<evidence type="ECO:0000313" key="3">
    <source>
        <dbReference type="EMBL" id="KAF4635854.1"/>
    </source>
</evidence>
<name>A0A8H4RTT4_9HELO</name>
<dbReference type="InterPro" id="IPR052594">
    <property type="entry name" value="J_domain-containing_protein"/>
</dbReference>
<organism evidence="3 4">
    <name type="scientific">Cudoniella acicularis</name>
    <dbReference type="NCBI Taxonomy" id="354080"/>
    <lineage>
        <taxon>Eukaryota</taxon>
        <taxon>Fungi</taxon>
        <taxon>Dikarya</taxon>
        <taxon>Ascomycota</taxon>
        <taxon>Pezizomycotina</taxon>
        <taxon>Leotiomycetes</taxon>
        <taxon>Helotiales</taxon>
        <taxon>Tricladiaceae</taxon>
        <taxon>Cudoniella</taxon>
    </lineage>
</organism>
<feature type="compositionally biased region" description="Basic and acidic residues" evidence="1">
    <location>
        <begin position="257"/>
        <end position="269"/>
    </location>
</feature>
<evidence type="ECO:0000256" key="1">
    <source>
        <dbReference type="SAM" id="MobiDB-lite"/>
    </source>
</evidence>
<dbReference type="Pfam" id="PF00226">
    <property type="entry name" value="DnaJ"/>
    <property type="match status" value="1"/>
</dbReference>
<feature type="region of interest" description="Disordered" evidence="1">
    <location>
        <begin position="254"/>
        <end position="323"/>
    </location>
</feature>
<dbReference type="Pfam" id="PF23302">
    <property type="entry name" value="HTH_DNAJC9"/>
    <property type="match status" value="1"/>
</dbReference>
<dbReference type="PROSITE" id="PS00636">
    <property type="entry name" value="DNAJ_1"/>
    <property type="match status" value="1"/>
</dbReference>
<accession>A0A8H4RTT4</accession>
<reference evidence="3 4" key="1">
    <citation type="submission" date="2020-03" db="EMBL/GenBank/DDBJ databases">
        <title>Draft Genome Sequence of Cudoniella acicularis.</title>
        <authorList>
            <person name="Buettner E."/>
            <person name="Kellner H."/>
        </authorList>
    </citation>
    <scope>NUCLEOTIDE SEQUENCE [LARGE SCALE GENOMIC DNA]</scope>
    <source>
        <strain evidence="3 4">DSM 108380</strain>
    </source>
</reference>
<keyword evidence="4" id="KW-1185">Reference proteome</keyword>
<comment type="caution">
    <text evidence="3">The sequence shown here is derived from an EMBL/GenBank/DDBJ whole genome shotgun (WGS) entry which is preliminary data.</text>
</comment>
<dbReference type="InterPro" id="IPR018253">
    <property type="entry name" value="DnaJ_domain_CS"/>
</dbReference>
<dbReference type="SUPFAM" id="SSF46565">
    <property type="entry name" value="Chaperone J-domain"/>
    <property type="match status" value="1"/>
</dbReference>
<evidence type="ECO:0000313" key="4">
    <source>
        <dbReference type="Proteomes" id="UP000566819"/>
    </source>
</evidence>
<dbReference type="PRINTS" id="PR00625">
    <property type="entry name" value="JDOMAIN"/>
</dbReference>
<dbReference type="InterPro" id="IPR036869">
    <property type="entry name" value="J_dom_sf"/>
</dbReference>
<dbReference type="PANTHER" id="PTHR44144:SF1">
    <property type="entry name" value="DNAJ HOMOLOG SUBFAMILY C MEMBER 9"/>
    <property type="match status" value="1"/>
</dbReference>